<proteinExistence type="predicted"/>
<keyword evidence="1" id="KW-0732">Signal</keyword>
<evidence type="ECO:0000256" key="1">
    <source>
        <dbReference type="SAM" id="SignalP"/>
    </source>
</evidence>
<sequence length="73" mass="8690">SLQRLFFSLLLFVFLFSFILCYKEQDGEDRHDLRAISSNVDLDETNPYEEDERLLRVLHHVGGFTGIRNTWKQ</sequence>
<gene>
    <name evidence="2" type="ORF">PENTCL1PPCAC_17696</name>
</gene>
<feature type="chain" id="PRO_5043809040" evidence="1">
    <location>
        <begin position="22"/>
        <end position="73"/>
    </location>
</feature>
<protein>
    <submittedName>
        <fullName evidence="2">Uncharacterized protein</fullName>
    </submittedName>
</protein>
<feature type="non-terminal residue" evidence="2">
    <location>
        <position position="1"/>
    </location>
</feature>
<name>A0AAV5TMI2_9BILA</name>
<accession>A0AAV5TMI2</accession>
<reference evidence="2" key="1">
    <citation type="submission" date="2023-10" db="EMBL/GenBank/DDBJ databases">
        <title>Genome assembly of Pristionchus species.</title>
        <authorList>
            <person name="Yoshida K."/>
            <person name="Sommer R.J."/>
        </authorList>
    </citation>
    <scope>NUCLEOTIDE SEQUENCE</scope>
    <source>
        <strain evidence="2">RS0144</strain>
    </source>
</reference>
<feature type="signal peptide" evidence="1">
    <location>
        <begin position="1"/>
        <end position="21"/>
    </location>
</feature>
<dbReference type="Proteomes" id="UP001432027">
    <property type="component" value="Unassembled WGS sequence"/>
</dbReference>
<feature type="non-terminal residue" evidence="2">
    <location>
        <position position="73"/>
    </location>
</feature>
<organism evidence="2 3">
    <name type="scientific">Pristionchus entomophagus</name>
    <dbReference type="NCBI Taxonomy" id="358040"/>
    <lineage>
        <taxon>Eukaryota</taxon>
        <taxon>Metazoa</taxon>
        <taxon>Ecdysozoa</taxon>
        <taxon>Nematoda</taxon>
        <taxon>Chromadorea</taxon>
        <taxon>Rhabditida</taxon>
        <taxon>Rhabditina</taxon>
        <taxon>Diplogasteromorpha</taxon>
        <taxon>Diplogasteroidea</taxon>
        <taxon>Neodiplogasteridae</taxon>
        <taxon>Pristionchus</taxon>
    </lineage>
</organism>
<comment type="caution">
    <text evidence="2">The sequence shown here is derived from an EMBL/GenBank/DDBJ whole genome shotgun (WGS) entry which is preliminary data.</text>
</comment>
<dbReference type="EMBL" id="BTSX01000004">
    <property type="protein sequence ID" value="GMS95521.1"/>
    <property type="molecule type" value="Genomic_DNA"/>
</dbReference>
<evidence type="ECO:0000313" key="3">
    <source>
        <dbReference type="Proteomes" id="UP001432027"/>
    </source>
</evidence>
<keyword evidence="3" id="KW-1185">Reference proteome</keyword>
<dbReference type="AlphaFoldDB" id="A0AAV5TMI2"/>
<evidence type="ECO:0000313" key="2">
    <source>
        <dbReference type="EMBL" id="GMS95521.1"/>
    </source>
</evidence>